<feature type="transmembrane region" description="Helical" evidence="1">
    <location>
        <begin position="46"/>
        <end position="67"/>
    </location>
</feature>
<evidence type="ECO:0000256" key="1">
    <source>
        <dbReference type="SAM" id="Phobius"/>
    </source>
</evidence>
<accession>A0A645G0J3</accession>
<keyword evidence="1" id="KW-0812">Transmembrane</keyword>
<reference evidence="2" key="1">
    <citation type="submission" date="2019-08" db="EMBL/GenBank/DDBJ databases">
        <authorList>
            <person name="Kucharzyk K."/>
            <person name="Murdoch R.W."/>
            <person name="Higgins S."/>
            <person name="Loffler F."/>
        </authorList>
    </citation>
    <scope>NUCLEOTIDE SEQUENCE</scope>
</reference>
<gene>
    <name evidence="2" type="ORF">SDC9_167719</name>
</gene>
<name>A0A645G0J3_9ZZZZ</name>
<protein>
    <submittedName>
        <fullName evidence="2">Uncharacterized protein</fullName>
    </submittedName>
</protein>
<dbReference type="EMBL" id="VSSQ01068071">
    <property type="protein sequence ID" value="MPN20341.1"/>
    <property type="molecule type" value="Genomic_DNA"/>
</dbReference>
<proteinExistence type="predicted"/>
<evidence type="ECO:0000313" key="2">
    <source>
        <dbReference type="EMBL" id="MPN20341.1"/>
    </source>
</evidence>
<keyword evidence="1" id="KW-0472">Membrane</keyword>
<comment type="caution">
    <text evidence="2">The sequence shown here is derived from an EMBL/GenBank/DDBJ whole genome shotgun (WGS) entry which is preliminary data.</text>
</comment>
<keyword evidence="1" id="KW-1133">Transmembrane helix</keyword>
<sequence>MLKAKRRIRLPRSDRPAEDLRQGFMNCDRMITHEGKGMENARRSQFAFGLGTVGRAMLSPLVSRYYIYFLADVLYLPDETMWTMTGVLTLRWIFDSVKDPRMGVLVDNTRACWGRFRPWLGPDKPGRASG</sequence>
<dbReference type="Pfam" id="PF13347">
    <property type="entry name" value="MFS_2"/>
    <property type="match status" value="1"/>
</dbReference>
<dbReference type="AlphaFoldDB" id="A0A645G0J3"/>
<organism evidence="2">
    <name type="scientific">bioreactor metagenome</name>
    <dbReference type="NCBI Taxonomy" id="1076179"/>
    <lineage>
        <taxon>unclassified sequences</taxon>
        <taxon>metagenomes</taxon>
        <taxon>ecological metagenomes</taxon>
    </lineage>
</organism>